<protein>
    <submittedName>
        <fullName evidence="7">Major facilitator superfamily (MFS) profile domain-containing protein</fullName>
    </submittedName>
</protein>
<dbReference type="OrthoDB" id="4142200at2759"/>
<organism evidence="7 8">
    <name type="scientific">Caenorhabditis elegans</name>
    <dbReference type="NCBI Taxonomy" id="6239"/>
    <lineage>
        <taxon>Eukaryota</taxon>
        <taxon>Metazoa</taxon>
        <taxon>Ecdysozoa</taxon>
        <taxon>Nematoda</taxon>
        <taxon>Chromadorea</taxon>
        <taxon>Rhabditida</taxon>
        <taxon>Rhabditina</taxon>
        <taxon>Rhabditomorpha</taxon>
        <taxon>Rhabditoidea</taxon>
        <taxon>Rhabditidae</taxon>
        <taxon>Peloderinae</taxon>
        <taxon>Caenorhabditis</taxon>
    </lineage>
</organism>
<name>N1NTI6_CAEEL</name>
<sequence length="184" mass="19575">MGETPSFRMLIVAVITSMAGSFHYGYNLVLTNPSQDAFLSFMNQTFAKRFDGGLSDHTLQNIWSFVVAVLFLGALAGSFSIPFIAEGVGRKNGLYISISVGVLAGGMSIASKFIPLFELYIISRVVMGWSVSVSLGLSGIFLSEASPKQNRGAIGMMTGTAIQLGTVVGSVVAMPQIFGTDDLW</sequence>
<evidence type="ECO:0000256" key="4">
    <source>
        <dbReference type="ARBA" id="ARBA00023136"/>
    </source>
</evidence>
<dbReference type="GO" id="GO:0022857">
    <property type="term" value="F:transmembrane transporter activity"/>
    <property type="evidence" value="ECO:0007669"/>
    <property type="project" value="InterPro"/>
</dbReference>
<dbReference type="InterPro" id="IPR045263">
    <property type="entry name" value="GLUT"/>
</dbReference>
<feature type="transmembrane region" description="Helical" evidence="5">
    <location>
        <begin position="154"/>
        <end position="178"/>
    </location>
</feature>
<feature type="transmembrane region" description="Helical" evidence="5">
    <location>
        <begin position="7"/>
        <end position="26"/>
    </location>
</feature>
<evidence type="ECO:0000313" key="8">
    <source>
        <dbReference type="Proteomes" id="UP000001940"/>
    </source>
</evidence>
<evidence type="ECO:0000313" key="9">
    <source>
        <dbReference type="WormBase" id="K08F9.1b"/>
    </source>
</evidence>
<evidence type="ECO:0000256" key="5">
    <source>
        <dbReference type="SAM" id="Phobius"/>
    </source>
</evidence>
<dbReference type="GO" id="GO:0016020">
    <property type="term" value="C:membrane"/>
    <property type="evidence" value="ECO:0007669"/>
    <property type="project" value="UniProtKB-SubCell"/>
</dbReference>
<dbReference type="AlphaFoldDB" id="N1NTI6"/>
<evidence type="ECO:0000256" key="2">
    <source>
        <dbReference type="ARBA" id="ARBA00022692"/>
    </source>
</evidence>
<proteinExistence type="predicted"/>
<dbReference type="Pfam" id="PF00083">
    <property type="entry name" value="Sugar_tr"/>
    <property type="match status" value="1"/>
</dbReference>
<feature type="transmembrane region" description="Helical" evidence="5">
    <location>
        <begin position="120"/>
        <end position="142"/>
    </location>
</feature>
<keyword evidence="2 5" id="KW-0812">Transmembrane</keyword>
<dbReference type="InterPro" id="IPR005828">
    <property type="entry name" value="MFS_sugar_transport-like"/>
</dbReference>
<dbReference type="SUPFAM" id="SSF103473">
    <property type="entry name" value="MFS general substrate transporter"/>
    <property type="match status" value="1"/>
</dbReference>
<evidence type="ECO:0000256" key="3">
    <source>
        <dbReference type="ARBA" id="ARBA00022989"/>
    </source>
</evidence>
<keyword evidence="3 5" id="KW-1133">Transmembrane helix</keyword>
<comment type="subcellular location">
    <subcellularLocation>
        <location evidence="1">Membrane</location>
        <topology evidence="1">Multi-pass membrane protein</topology>
    </subcellularLocation>
</comment>
<feature type="domain" description="Major facilitator superfamily (MFS) profile" evidence="6">
    <location>
        <begin position="13"/>
        <end position="184"/>
    </location>
</feature>
<accession>N1NTI6</accession>
<dbReference type="SMR" id="N1NTI6"/>
<dbReference type="PANTHER" id="PTHR23503">
    <property type="entry name" value="SOLUTE CARRIER FAMILY 2"/>
    <property type="match status" value="1"/>
</dbReference>
<dbReference type="PROSITE" id="PS50850">
    <property type="entry name" value="MFS"/>
    <property type="match status" value="1"/>
</dbReference>
<keyword evidence="4 5" id="KW-0472">Membrane</keyword>
<dbReference type="WormBase" id="K08F9.1b">
    <property type="protein sequence ID" value="CE48343"/>
    <property type="gene ID" value="WBGene00010684"/>
</dbReference>
<dbReference type="Bgee" id="WBGene00010684">
    <property type="expression patterns" value="Expressed in adult organism and 1 other cell type or tissue"/>
</dbReference>
<dbReference type="Proteomes" id="UP000001940">
    <property type="component" value="Chromosome V"/>
</dbReference>
<dbReference type="AGR" id="WB:WBGene00010684"/>
<gene>
    <name evidence="7" type="ORF">CELE_K08F9.1</name>
    <name evidence="7 9" type="ORF">K08F9.1</name>
</gene>
<dbReference type="PANTHER" id="PTHR23503:SF17">
    <property type="entry name" value="MAJOR FACILITATOR SUPERFAMILY (MFS) PROFILE DOMAIN-CONTAINING PROTEIN"/>
    <property type="match status" value="1"/>
</dbReference>
<reference evidence="7 8" key="1">
    <citation type="journal article" date="1998" name="Science">
        <title>Genome sequence of the nematode C. elegans: a platform for investigating biology.</title>
        <authorList>
            <consortium name="The C. elegans sequencing consortium"/>
            <person name="Sulson J.E."/>
            <person name="Waterston R."/>
        </authorList>
    </citation>
    <scope>NUCLEOTIDE SEQUENCE [LARGE SCALE GENOMIC DNA]</scope>
    <source>
        <strain evidence="7 8">Bristol N2</strain>
    </source>
</reference>
<feature type="transmembrane region" description="Helical" evidence="5">
    <location>
        <begin position="62"/>
        <end position="81"/>
    </location>
</feature>
<dbReference type="Gene3D" id="1.20.1250.20">
    <property type="entry name" value="MFS general substrate transporter like domains"/>
    <property type="match status" value="1"/>
</dbReference>
<dbReference type="InterPro" id="IPR020846">
    <property type="entry name" value="MFS_dom"/>
</dbReference>
<dbReference type="ExpressionAtlas" id="N1NTI6">
    <property type="expression patterns" value="baseline and differential"/>
</dbReference>
<keyword evidence="8" id="KW-1185">Reference proteome</keyword>
<evidence type="ECO:0000313" key="7">
    <source>
        <dbReference type="EMBL" id="CCW46017.1"/>
    </source>
</evidence>
<dbReference type="EMBL" id="BX284605">
    <property type="protein sequence ID" value="CCW46017.1"/>
    <property type="molecule type" value="Genomic_DNA"/>
</dbReference>
<evidence type="ECO:0000256" key="1">
    <source>
        <dbReference type="ARBA" id="ARBA00004141"/>
    </source>
</evidence>
<feature type="transmembrane region" description="Helical" evidence="5">
    <location>
        <begin position="93"/>
        <end position="114"/>
    </location>
</feature>
<dbReference type="InterPro" id="IPR036259">
    <property type="entry name" value="MFS_trans_sf"/>
</dbReference>
<evidence type="ECO:0000259" key="6">
    <source>
        <dbReference type="PROSITE" id="PS50850"/>
    </source>
</evidence>
<dbReference type="HOGENOM" id="CLU_001265_30_11_1"/>